<dbReference type="PANTHER" id="PTHR15092">
    <property type="entry name" value="POLY A -SPECIFIC RIBONUCLEASE/TARGET OF EGR1, MEMBER 1"/>
    <property type="match status" value="1"/>
</dbReference>
<dbReference type="InterPro" id="IPR006941">
    <property type="entry name" value="RNase_CAF1"/>
</dbReference>
<keyword evidence="4" id="KW-1185">Reference proteome</keyword>
<accession>A0A1W0WS20</accession>
<dbReference type="OrthoDB" id="414075at2759"/>
<evidence type="ECO:0000256" key="2">
    <source>
        <dbReference type="SAM" id="MobiDB-lite"/>
    </source>
</evidence>
<comment type="similarity">
    <text evidence="1">Belongs to the CAF1 family.</text>
</comment>
<dbReference type="EMBL" id="MTYJ01000054">
    <property type="protein sequence ID" value="OQV17999.1"/>
    <property type="molecule type" value="Genomic_DNA"/>
</dbReference>
<proteinExistence type="inferred from homology"/>
<dbReference type="GO" id="GO:0005634">
    <property type="term" value="C:nucleus"/>
    <property type="evidence" value="ECO:0007669"/>
    <property type="project" value="TreeGrafter"/>
</dbReference>
<gene>
    <name evidence="3" type="ORF">BV898_07941</name>
</gene>
<dbReference type="GO" id="GO:1990431">
    <property type="term" value="P:priRNA 3'-end processing"/>
    <property type="evidence" value="ECO:0007669"/>
    <property type="project" value="TreeGrafter"/>
</dbReference>
<evidence type="ECO:0000313" key="3">
    <source>
        <dbReference type="EMBL" id="OQV17999.1"/>
    </source>
</evidence>
<sequence length="362" mass="40248">MWTIPLTWNSLKAVVVNPAKRAELEQTDRTLEEWVVQESTIGGRIFAKLVEERKAIVGFQLLSDMLFLIDTFYGELPKSYTGFKALIGDLFPNMYDGKTITQMLSRHERINTFGHFDSPSLLELYSTLTTPRTSGMFAHAPLFQLDIRHTHYGCETHAHEAAFDAFMSGVVFVHAIFALSADKLAEARALAAHTTTHPFDLTRESNQGGSAPPPAGNARRVMRDGSSTCHALPPLVLRQVPQDIETVLAYRGLLYIHMCADKCLNIFGDDEQANRSKAWVRLFSTDGEVPVAESPLVKAFLAALAYEHYVKSPMEIVIACTTSDRAAKVAEYARRGLSVPEIFDSAVSKRLISQCPLLITEQ</sequence>
<comment type="caution">
    <text evidence="3">The sequence shown here is derived from an EMBL/GenBank/DDBJ whole genome shotgun (WGS) entry which is preliminary data.</text>
</comment>
<dbReference type="InterPro" id="IPR012337">
    <property type="entry name" value="RNaseH-like_sf"/>
</dbReference>
<dbReference type="Pfam" id="PF04857">
    <property type="entry name" value="CAF1"/>
    <property type="match status" value="1"/>
</dbReference>
<dbReference type="GO" id="GO:1990432">
    <property type="term" value="P:siRNA 3'-end processing"/>
    <property type="evidence" value="ECO:0007669"/>
    <property type="project" value="TreeGrafter"/>
</dbReference>
<dbReference type="GO" id="GO:0000175">
    <property type="term" value="F:3'-5'-RNA exonuclease activity"/>
    <property type="evidence" value="ECO:0007669"/>
    <property type="project" value="TreeGrafter"/>
</dbReference>
<dbReference type="InterPro" id="IPR036397">
    <property type="entry name" value="RNaseH_sf"/>
</dbReference>
<dbReference type="AlphaFoldDB" id="A0A1W0WS20"/>
<dbReference type="Proteomes" id="UP000192578">
    <property type="component" value="Unassembled WGS sequence"/>
</dbReference>
<evidence type="ECO:0000256" key="1">
    <source>
        <dbReference type="ARBA" id="ARBA00008372"/>
    </source>
</evidence>
<dbReference type="GO" id="GO:0003723">
    <property type="term" value="F:RNA binding"/>
    <property type="evidence" value="ECO:0007669"/>
    <property type="project" value="TreeGrafter"/>
</dbReference>
<dbReference type="InterPro" id="IPR051181">
    <property type="entry name" value="CAF1_poly(A)_ribonucleases"/>
</dbReference>
<dbReference type="GO" id="GO:0005783">
    <property type="term" value="C:endoplasmic reticulum"/>
    <property type="evidence" value="ECO:0007669"/>
    <property type="project" value="TreeGrafter"/>
</dbReference>
<dbReference type="GO" id="GO:0000289">
    <property type="term" value="P:nuclear-transcribed mRNA poly(A) tail shortening"/>
    <property type="evidence" value="ECO:0007669"/>
    <property type="project" value="TreeGrafter"/>
</dbReference>
<reference evidence="4" key="1">
    <citation type="submission" date="2017-01" db="EMBL/GenBank/DDBJ databases">
        <title>Comparative genomics of anhydrobiosis in the tardigrade Hypsibius dujardini.</title>
        <authorList>
            <person name="Yoshida Y."/>
            <person name="Koutsovoulos G."/>
            <person name="Laetsch D."/>
            <person name="Stevens L."/>
            <person name="Kumar S."/>
            <person name="Horikawa D."/>
            <person name="Ishino K."/>
            <person name="Komine S."/>
            <person name="Tomita M."/>
            <person name="Blaxter M."/>
            <person name="Arakawa K."/>
        </authorList>
    </citation>
    <scope>NUCLEOTIDE SEQUENCE [LARGE SCALE GENOMIC DNA]</scope>
    <source>
        <strain evidence="4">Z151</strain>
    </source>
</reference>
<evidence type="ECO:0000313" key="4">
    <source>
        <dbReference type="Proteomes" id="UP000192578"/>
    </source>
</evidence>
<organism evidence="3 4">
    <name type="scientific">Hypsibius exemplaris</name>
    <name type="common">Freshwater tardigrade</name>
    <dbReference type="NCBI Taxonomy" id="2072580"/>
    <lineage>
        <taxon>Eukaryota</taxon>
        <taxon>Metazoa</taxon>
        <taxon>Ecdysozoa</taxon>
        <taxon>Tardigrada</taxon>
        <taxon>Eutardigrada</taxon>
        <taxon>Parachela</taxon>
        <taxon>Hypsibioidea</taxon>
        <taxon>Hypsibiidae</taxon>
        <taxon>Hypsibius</taxon>
    </lineage>
</organism>
<name>A0A1W0WS20_HYPEX</name>
<feature type="region of interest" description="Disordered" evidence="2">
    <location>
        <begin position="198"/>
        <end position="223"/>
    </location>
</feature>
<dbReference type="PANTHER" id="PTHR15092:SF22">
    <property type="entry name" value="POLY(A)-SPECIFIC RIBONUCLEASE PNLDC1"/>
    <property type="match status" value="1"/>
</dbReference>
<protein>
    <submittedName>
        <fullName evidence="3">Uncharacterized protein</fullName>
    </submittedName>
</protein>
<dbReference type="SUPFAM" id="SSF53098">
    <property type="entry name" value="Ribonuclease H-like"/>
    <property type="match status" value="1"/>
</dbReference>
<dbReference type="Gene3D" id="3.30.420.10">
    <property type="entry name" value="Ribonuclease H-like superfamily/Ribonuclease H"/>
    <property type="match status" value="1"/>
</dbReference>